<evidence type="ECO:0000313" key="3">
    <source>
        <dbReference type="Proteomes" id="UP000053593"/>
    </source>
</evidence>
<dbReference type="Pfam" id="PF01738">
    <property type="entry name" value="DLH"/>
    <property type="match status" value="1"/>
</dbReference>
<protein>
    <submittedName>
        <fullName evidence="2">Unplaced genomic scaffold GYMLUscaffold_77, whole genome shotgun sequence</fullName>
    </submittedName>
</protein>
<dbReference type="OrthoDB" id="1393670at2759"/>
<dbReference type="PANTHER" id="PTHR17630:SF44">
    <property type="entry name" value="PROTEIN AIM2"/>
    <property type="match status" value="1"/>
</dbReference>
<proteinExistence type="predicted"/>
<dbReference type="PANTHER" id="PTHR17630">
    <property type="entry name" value="DIENELACTONE HYDROLASE"/>
    <property type="match status" value="1"/>
</dbReference>
<feature type="domain" description="Dienelactone hydrolase" evidence="1">
    <location>
        <begin position="58"/>
        <end position="261"/>
    </location>
</feature>
<sequence>MSATNRILAGSPGDCCFAAFKHEGTPVGSKISIADIPTYFVEPRKSNDNGCRQYPEAERVLIFFADIWGPFYQSNMLLQDFFAQNGFTVPGIDYFLGDWVYMHEDGSGFNRVKWGQGKVKTANEVLPKWWEAVKVRFGDLLFVGLSSLSGYCFGAPYTMELSADPVVAAAAVAHPTYLNEDRFWKMSKPLMLSCAETDHTFPLPNRRIAQDILIECKIQYYFQIFSGVNYGFASRGDLSIPDACWAREQSVQGIKMWFHRFLDERSRVTKEKL</sequence>
<dbReference type="GO" id="GO:0016787">
    <property type="term" value="F:hydrolase activity"/>
    <property type="evidence" value="ECO:0007669"/>
    <property type="project" value="InterPro"/>
</dbReference>
<dbReference type="HOGENOM" id="CLU_054590_2_1_1"/>
<name>A0A0D0C725_9AGAR</name>
<accession>A0A0D0C725</accession>
<dbReference type="Proteomes" id="UP000053593">
    <property type="component" value="Unassembled WGS sequence"/>
</dbReference>
<dbReference type="AlphaFoldDB" id="A0A0D0C725"/>
<evidence type="ECO:0000313" key="2">
    <source>
        <dbReference type="EMBL" id="KIK53712.1"/>
    </source>
</evidence>
<dbReference type="SUPFAM" id="SSF53474">
    <property type="entry name" value="alpha/beta-Hydrolases"/>
    <property type="match status" value="1"/>
</dbReference>
<evidence type="ECO:0000259" key="1">
    <source>
        <dbReference type="Pfam" id="PF01738"/>
    </source>
</evidence>
<organism evidence="2 3">
    <name type="scientific">Collybiopsis luxurians FD-317 M1</name>
    <dbReference type="NCBI Taxonomy" id="944289"/>
    <lineage>
        <taxon>Eukaryota</taxon>
        <taxon>Fungi</taxon>
        <taxon>Dikarya</taxon>
        <taxon>Basidiomycota</taxon>
        <taxon>Agaricomycotina</taxon>
        <taxon>Agaricomycetes</taxon>
        <taxon>Agaricomycetidae</taxon>
        <taxon>Agaricales</taxon>
        <taxon>Marasmiineae</taxon>
        <taxon>Omphalotaceae</taxon>
        <taxon>Collybiopsis</taxon>
        <taxon>Collybiopsis luxurians</taxon>
    </lineage>
</organism>
<gene>
    <name evidence="2" type="ORF">GYMLUDRAFT_178543</name>
</gene>
<dbReference type="Gene3D" id="3.40.50.1820">
    <property type="entry name" value="alpha/beta hydrolase"/>
    <property type="match status" value="1"/>
</dbReference>
<reference evidence="2 3" key="1">
    <citation type="submission" date="2014-04" db="EMBL/GenBank/DDBJ databases">
        <title>Evolutionary Origins and Diversification of the Mycorrhizal Mutualists.</title>
        <authorList>
            <consortium name="DOE Joint Genome Institute"/>
            <consortium name="Mycorrhizal Genomics Consortium"/>
            <person name="Kohler A."/>
            <person name="Kuo A."/>
            <person name="Nagy L.G."/>
            <person name="Floudas D."/>
            <person name="Copeland A."/>
            <person name="Barry K.W."/>
            <person name="Cichocki N."/>
            <person name="Veneault-Fourrey C."/>
            <person name="LaButti K."/>
            <person name="Lindquist E.A."/>
            <person name="Lipzen A."/>
            <person name="Lundell T."/>
            <person name="Morin E."/>
            <person name="Murat C."/>
            <person name="Riley R."/>
            <person name="Ohm R."/>
            <person name="Sun H."/>
            <person name="Tunlid A."/>
            <person name="Henrissat B."/>
            <person name="Grigoriev I.V."/>
            <person name="Hibbett D.S."/>
            <person name="Martin F."/>
        </authorList>
    </citation>
    <scope>NUCLEOTIDE SEQUENCE [LARGE SCALE GENOMIC DNA]</scope>
    <source>
        <strain evidence="2 3">FD-317 M1</strain>
    </source>
</reference>
<dbReference type="EMBL" id="KN834825">
    <property type="protein sequence ID" value="KIK53712.1"/>
    <property type="molecule type" value="Genomic_DNA"/>
</dbReference>
<dbReference type="InterPro" id="IPR029058">
    <property type="entry name" value="AB_hydrolase_fold"/>
</dbReference>
<keyword evidence="3" id="KW-1185">Reference proteome</keyword>
<dbReference type="InterPro" id="IPR002925">
    <property type="entry name" value="Dienelactn_hydro"/>
</dbReference>